<feature type="compositionally biased region" description="Acidic residues" evidence="1">
    <location>
        <begin position="98"/>
        <end position="109"/>
    </location>
</feature>
<feature type="compositionally biased region" description="Acidic residues" evidence="1">
    <location>
        <begin position="122"/>
        <end position="133"/>
    </location>
</feature>
<sequence length="192" mass="21176">MEISFHIPNANTQFVGDENRLPPQVFREKIMLVADVGTGVEEAIVTFEGIAITTPSFKGLRIMNLAYVRTADSVAKILQNHDDDAVDPHLEHIKNEAGVDESDDEDEDFVIDKDDRGSPTDDSGEEESDASESGDEKDISHFKPAKKDQRKEAVVAAAASFSKESKKKGRDGQDDGKKKKMKKKDSNAQRGQ</sequence>
<evidence type="ECO:0000313" key="3">
    <source>
        <dbReference type="Proteomes" id="UP001358586"/>
    </source>
</evidence>
<protein>
    <submittedName>
        <fullName evidence="2">Uncharacterized protein</fullName>
    </submittedName>
</protein>
<dbReference type="InterPro" id="IPR050454">
    <property type="entry name" value="RTT106/SSRP1_HistChap/FACT"/>
</dbReference>
<proteinExistence type="predicted"/>
<dbReference type="EMBL" id="JARKNE010000006">
    <property type="protein sequence ID" value="KAK5825901.1"/>
    <property type="molecule type" value="Genomic_DNA"/>
</dbReference>
<feature type="region of interest" description="Disordered" evidence="1">
    <location>
        <begin position="95"/>
        <end position="192"/>
    </location>
</feature>
<comment type="caution">
    <text evidence="2">The sequence shown here is derived from an EMBL/GenBank/DDBJ whole genome shotgun (WGS) entry which is preliminary data.</text>
</comment>
<evidence type="ECO:0000256" key="1">
    <source>
        <dbReference type="SAM" id="MobiDB-lite"/>
    </source>
</evidence>
<dbReference type="Proteomes" id="UP001358586">
    <property type="component" value="Chromosome 6"/>
</dbReference>
<reference evidence="2 3" key="1">
    <citation type="submission" date="2023-03" db="EMBL/GenBank/DDBJ databases">
        <title>WGS of Gossypium arboreum.</title>
        <authorList>
            <person name="Yu D."/>
        </authorList>
    </citation>
    <scope>NUCLEOTIDE SEQUENCE [LARGE SCALE GENOMIC DNA]</scope>
    <source>
        <tissue evidence="2">Leaf</tissue>
    </source>
</reference>
<keyword evidence="3" id="KW-1185">Reference proteome</keyword>
<evidence type="ECO:0000313" key="2">
    <source>
        <dbReference type="EMBL" id="KAK5825901.1"/>
    </source>
</evidence>
<name>A0ABR0PN92_GOSAR</name>
<dbReference type="PANTHER" id="PTHR45849">
    <property type="entry name" value="FACT COMPLEX SUBUNIT SSRP1"/>
    <property type="match status" value="1"/>
</dbReference>
<dbReference type="PANTHER" id="PTHR45849:SF1">
    <property type="entry name" value="FACT COMPLEX SUBUNIT SSRP1"/>
    <property type="match status" value="1"/>
</dbReference>
<accession>A0ABR0PN92</accession>
<gene>
    <name evidence="2" type="ORF">PVK06_020779</name>
</gene>
<feature type="compositionally biased region" description="Basic and acidic residues" evidence="1">
    <location>
        <begin position="134"/>
        <end position="153"/>
    </location>
</feature>
<feature type="compositionally biased region" description="Basic and acidic residues" evidence="1">
    <location>
        <begin position="110"/>
        <end position="119"/>
    </location>
</feature>
<organism evidence="2 3">
    <name type="scientific">Gossypium arboreum</name>
    <name type="common">Tree cotton</name>
    <name type="synonym">Gossypium nanking</name>
    <dbReference type="NCBI Taxonomy" id="29729"/>
    <lineage>
        <taxon>Eukaryota</taxon>
        <taxon>Viridiplantae</taxon>
        <taxon>Streptophyta</taxon>
        <taxon>Embryophyta</taxon>
        <taxon>Tracheophyta</taxon>
        <taxon>Spermatophyta</taxon>
        <taxon>Magnoliopsida</taxon>
        <taxon>eudicotyledons</taxon>
        <taxon>Gunneridae</taxon>
        <taxon>Pentapetalae</taxon>
        <taxon>rosids</taxon>
        <taxon>malvids</taxon>
        <taxon>Malvales</taxon>
        <taxon>Malvaceae</taxon>
        <taxon>Malvoideae</taxon>
        <taxon>Gossypium</taxon>
    </lineage>
</organism>